<dbReference type="InterPro" id="IPR006015">
    <property type="entry name" value="Universal_stress_UspA"/>
</dbReference>
<dbReference type="Pfam" id="PF00582">
    <property type="entry name" value="Usp"/>
    <property type="match status" value="2"/>
</dbReference>
<comment type="similarity">
    <text evidence="1">Belongs to the universal stress protein A family.</text>
</comment>
<dbReference type="Gene3D" id="3.40.50.12370">
    <property type="match status" value="1"/>
</dbReference>
<evidence type="ECO:0000313" key="4">
    <source>
        <dbReference type="Proteomes" id="UP000526408"/>
    </source>
</evidence>
<evidence type="ECO:0000259" key="2">
    <source>
        <dbReference type="Pfam" id="PF00582"/>
    </source>
</evidence>
<evidence type="ECO:0000313" key="3">
    <source>
        <dbReference type="EMBL" id="NKX45760.1"/>
    </source>
</evidence>
<sequence length="284" mass="30348">MLARLLVPVRGDGMGETVLAHAAALAHRHGAHIVVAHCRARPEDMMPHGIPLPAFARDTMLAQAAQLADQEEKALRARLHELAVGLDLQETDSPSGGRATVAFVEEFGTMPDVIKHNGRLADLIVVGKPDRDRNLGTNALKSGLFQTGRPVLMCPRAETATPDFGARIAVGWNGSIEAARTVALTLDLAAAAEEVTILAAGKGKPHGATPEELREYYRLRGITARIHRFEARNPGLALLDKAPEVGATLLLMGAYGQSHERETLFGGNTQSVVDKAELPVVMAH</sequence>
<protein>
    <submittedName>
        <fullName evidence="3">Universal stress protein</fullName>
    </submittedName>
</protein>
<organism evidence="3 4">
    <name type="scientific">Roseicyclus persicicus</name>
    <dbReference type="NCBI Taxonomy" id="2650661"/>
    <lineage>
        <taxon>Bacteria</taxon>
        <taxon>Pseudomonadati</taxon>
        <taxon>Pseudomonadota</taxon>
        <taxon>Alphaproteobacteria</taxon>
        <taxon>Rhodobacterales</taxon>
        <taxon>Roseobacteraceae</taxon>
        <taxon>Roseicyclus</taxon>
    </lineage>
</organism>
<dbReference type="EMBL" id="JAAZQQ010000005">
    <property type="protein sequence ID" value="NKX45760.1"/>
    <property type="molecule type" value="Genomic_DNA"/>
</dbReference>
<comment type="caution">
    <text evidence="3">The sequence shown here is derived from an EMBL/GenBank/DDBJ whole genome shotgun (WGS) entry which is preliminary data.</text>
</comment>
<evidence type="ECO:0000256" key="1">
    <source>
        <dbReference type="ARBA" id="ARBA00008791"/>
    </source>
</evidence>
<feature type="domain" description="UspA" evidence="2">
    <location>
        <begin position="1"/>
        <end position="129"/>
    </location>
</feature>
<dbReference type="SUPFAM" id="SSF52402">
    <property type="entry name" value="Adenine nucleotide alpha hydrolases-like"/>
    <property type="match status" value="2"/>
</dbReference>
<keyword evidence="4" id="KW-1185">Reference proteome</keyword>
<dbReference type="Proteomes" id="UP000526408">
    <property type="component" value="Unassembled WGS sequence"/>
</dbReference>
<dbReference type="InterPro" id="IPR006016">
    <property type="entry name" value="UspA"/>
</dbReference>
<dbReference type="PRINTS" id="PR01438">
    <property type="entry name" value="UNVRSLSTRESS"/>
</dbReference>
<dbReference type="AlphaFoldDB" id="A0A7X6K011"/>
<gene>
    <name evidence="3" type="ORF">HCU73_14280</name>
</gene>
<dbReference type="CDD" id="cd00293">
    <property type="entry name" value="USP-like"/>
    <property type="match status" value="1"/>
</dbReference>
<name>A0A7X6K011_9RHOB</name>
<reference evidence="3 4" key="1">
    <citation type="submission" date="2020-04" db="EMBL/GenBank/DDBJ databases">
        <authorList>
            <person name="Yoon J."/>
        </authorList>
    </citation>
    <scope>NUCLEOTIDE SEQUENCE [LARGE SCALE GENOMIC DNA]</scope>
    <source>
        <strain evidence="3 4">KMU-115</strain>
    </source>
</reference>
<feature type="domain" description="UspA" evidence="2">
    <location>
        <begin position="215"/>
        <end position="283"/>
    </location>
</feature>
<dbReference type="PANTHER" id="PTHR46268:SF15">
    <property type="entry name" value="UNIVERSAL STRESS PROTEIN HP_0031"/>
    <property type="match status" value="1"/>
</dbReference>
<dbReference type="RefSeq" id="WP_168624142.1">
    <property type="nucleotide sequence ID" value="NZ_JAAZQQ010000005.1"/>
</dbReference>
<proteinExistence type="inferred from homology"/>
<dbReference type="PANTHER" id="PTHR46268">
    <property type="entry name" value="STRESS RESPONSE PROTEIN NHAX"/>
    <property type="match status" value="1"/>
</dbReference>
<accession>A0A7X6K011</accession>